<dbReference type="RefSeq" id="WP_375520943.1">
    <property type="nucleotide sequence ID" value="NZ_JBHIRY010000015.1"/>
</dbReference>
<name>A0ABV5C305_9BACL</name>
<dbReference type="Proteomes" id="UP001580430">
    <property type="component" value="Unassembled WGS sequence"/>
</dbReference>
<dbReference type="PANTHER" id="PTHR43685">
    <property type="entry name" value="GLYCOSYLTRANSFERASE"/>
    <property type="match status" value="1"/>
</dbReference>
<dbReference type="InterPro" id="IPR029044">
    <property type="entry name" value="Nucleotide-diphossugar_trans"/>
</dbReference>
<dbReference type="PANTHER" id="PTHR43685:SF2">
    <property type="entry name" value="GLYCOSYLTRANSFERASE 2-LIKE DOMAIN-CONTAINING PROTEIN"/>
    <property type="match status" value="1"/>
</dbReference>
<dbReference type="CDD" id="cd00761">
    <property type="entry name" value="Glyco_tranf_GTA_type"/>
    <property type="match status" value="1"/>
</dbReference>
<gene>
    <name evidence="2" type="ORF">ACE5LO_15610</name>
</gene>
<dbReference type="SUPFAM" id="SSF53448">
    <property type="entry name" value="Nucleotide-diphospho-sugar transferases"/>
    <property type="match status" value="1"/>
</dbReference>
<evidence type="ECO:0000313" key="2">
    <source>
        <dbReference type="EMBL" id="MFB5761816.1"/>
    </source>
</evidence>
<organism evidence="2 3">
    <name type="scientific">Paenibacillus medicaginis</name>
    <dbReference type="NCBI Taxonomy" id="1470560"/>
    <lineage>
        <taxon>Bacteria</taxon>
        <taxon>Bacillati</taxon>
        <taxon>Bacillota</taxon>
        <taxon>Bacilli</taxon>
        <taxon>Bacillales</taxon>
        <taxon>Paenibacillaceae</taxon>
        <taxon>Paenibacillus</taxon>
    </lineage>
</organism>
<dbReference type="Pfam" id="PF00535">
    <property type="entry name" value="Glycos_transf_2"/>
    <property type="match status" value="1"/>
</dbReference>
<dbReference type="EMBL" id="JBHIRY010000015">
    <property type="protein sequence ID" value="MFB5761816.1"/>
    <property type="molecule type" value="Genomic_DNA"/>
</dbReference>
<comment type="caution">
    <text evidence="2">The sequence shown here is derived from an EMBL/GenBank/DDBJ whole genome shotgun (WGS) entry which is preliminary data.</text>
</comment>
<feature type="domain" description="Glycosyltransferase 2-like" evidence="1">
    <location>
        <begin position="12"/>
        <end position="196"/>
    </location>
</feature>
<evidence type="ECO:0000259" key="1">
    <source>
        <dbReference type="Pfam" id="PF00535"/>
    </source>
</evidence>
<keyword evidence="2" id="KW-0808">Transferase</keyword>
<accession>A0ABV5C305</accession>
<keyword evidence="2" id="KW-0328">Glycosyltransferase</keyword>
<evidence type="ECO:0000313" key="3">
    <source>
        <dbReference type="Proteomes" id="UP001580430"/>
    </source>
</evidence>
<dbReference type="GO" id="GO:0016757">
    <property type="term" value="F:glycosyltransferase activity"/>
    <property type="evidence" value="ECO:0007669"/>
    <property type="project" value="UniProtKB-KW"/>
</dbReference>
<reference evidence="2 3" key="1">
    <citation type="submission" date="2024-09" db="EMBL/GenBank/DDBJ databases">
        <title>Paenibacillus zeirhizospherea sp. nov., isolated from surface of the maize (Zea mays) roots in a horticulture field, Hungary.</title>
        <authorList>
            <person name="Marton D."/>
            <person name="Farkas M."/>
            <person name="Bedics A."/>
            <person name="Toth E."/>
            <person name="Tancsics A."/>
            <person name="Boka K."/>
            <person name="Marati G."/>
            <person name="Kriszt B."/>
            <person name="Cserhati M."/>
        </authorList>
    </citation>
    <scope>NUCLEOTIDE SEQUENCE [LARGE SCALE GENOMIC DNA]</scope>
    <source>
        <strain evidence="2 3">JCM 18446</strain>
    </source>
</reference>
<proteinExistence type="predicted"/>
<sequence>MTEGGNLMIALSIAICTRNREDDLKRCISSIAQSKLPASGLQAEVLIVDDGSLTEAFLKQQEQVLKPTGMELRYHRKEQPGLWLSRVKTVEIARGHIILFLDDDVELPADYIQNLMHTYAEYPQAAGIGGIALGMSNSFFGTIRCLLSFQQSPFKGKLSLSGQSGSMYNWHKARKTFKTEFFHGCNMSFRKDAIRELKPVPWLQSYSIGEDLLLSSIALKNGPLYINPLLKLLHHESPSSRDNMEHVAYTRVMNHIHLLKHEQSGPIKYAALCWTTLYLMFRERPKKNNSAIKGYKKALKVMFSNEAAG</sequence>
<keyword evidence="3" id="KW-1185">Reference proteome</keyword>
<dbReference type="Gene3D" id="3.90.550.10">
    <property type="entry name" value="Spore Coat Polysaccharide Biosynthesis Protein SpsA, Chain A"/>
    <property type="match status" value="1"/>
</dbReference>
<protein>
    <submittedName>
        <fullName evidence="2">Glycosyltransferase family 2 protein</fullName>
        <ecNumber evidence="2">2.4.-.-</ecNumber>
    </submittedName>
</protein>
<dbReference type="EC" id="2.4.-.-" evidence="2"/>
<dbReference type="InterPro" id="IPR050834">
    <property type="entry name" value="Glycosyltransf_2"/>
</dbReference>
<dbReference type="InterPro" id="IPR001173">
    <property type="entry name" value="Glyco_trans_2-like"/>
</dbReference>